<evidence type="ECO:0000256" key="1">
    <source>
        <dbReference type="SAM" id="MobiDB-lite"/>
    </source>
</evidence>
<gene>
    <name evidence="3" type="ORF">GCM10022377_17810</name>
</gene>
<feature type="domain" description="FAD-binding" evidence="2">
    <location>
        <begin position="316"/>
        <end position="392"/>
    </location>
</feature>
<comment type="caution">
    <text evidence="3">The sequence shown here is derived from an EMBL/GenBank/DDBJ whole genome shotgun (WGS) entry which is preliminary data.</text>
</comment>
<protein>
    <submittedName>
        <fullName evidence="3">FAD-dependent monooxygenase</fullName>
    </submittedName>
</protein>
<dbReference type="EMBL" id="BAABCJ010000002">
    <property type="protein sequence ID" value="GAA3704595.1"/>
    <property type="molecule type" value="Genomic_DNA"/>
</dbReference>
<evidence type="ECO:0000313" key="3">
    <source>
        <dbReference type="EMBL" id="GAA3704595.1"/>
    </source>
</evidence>
<sequence>MLHPLPVAEQCQRAADDDLRVLVVGAGIAGLTVAGLLRRRGHRPVVVERRREGADPGYMLALMPIVDAALEDLGARRAYRDASTPLRRYRVLSHRGVPLRTDDMTDIVGEYGDYRGIGRGPLVDILSHEGCDVAFGTTVTGLEEHDGGPVTVEFSTPGDAREPAATGRGSTTGEFDAVIVADGLHSGTRLLLPGPLATVDGVDTGWGGWVVWVGLDPSDEPAEEVTEPPGGGAGPGSDESASGTGADLGVELWGSGFFLGSYPVKGALGAFLGGPEELTAAGPEAYVERVRSELSTVTPRTGRLLRALQEAEDPFFWPLTDVRARRWASGRTVLLGDAAAGFLPTAGIGAGMAMESAWMLAGALDGAAAADVPQRLAAYEAAQRPRVEAAQDTSRRLARIMFRGGRLMAGLRDLAARATSVEVAVKPILRLLQHPADPGVFRR</sequence>
<dbReference type="Proteomes" id="UP001501536">
    <property type="component" value="Unassembled WGS sequence"/>
</dbReference>
<evidence type="ECO:0000313" key="4">
    <source>
        <dbReference type="Proteomes" id="UP001501536"/>
    </source>
</evidence>
<dbReference type="InterPro" id="IPR051704">
    <property type="entry name" value="FAD_aromatic-hydroxylase"/>
</dbReference>
<dbReference type="PANTHER" id="PTHR46865">
    <property type="entry name" value="OXIDOREDUCTASE-RELATED"/>
    <property type="match status" value="1"/>
</dbReference>
<dbReference type="PANTHER" id="PTHR46865:SF8">
    <property type="entry name" value="POSSIBLE OXIDOREDUCTASE"/>
    <property type="match status" value="1"/>
</dbReference>
<dbReference type="PRINTS" id="PR00420">
    <property type="entry name" value="RNGMNOXGNASE"/>
</dbReference>
<dbReference type="InterPro" id="IPR036188">
    <property type="entry name" value="FAD/NAD-bd_sf"/>
</dbReference>
<accession>A0ABP7DEP0</accession>
<organism evidence="3 4">
    <name type="scientific">Zhihengliuella alba</name>
    <dbReference type="NCBI Taxonomy" id="547018"/>
    <lineage>
        <taxon>Bacteria</taxon>
        <taxon>Bacillati</taxon>
        <taxon>Actinomycetota</taxon>
        <taxon>Actinomycetes</taxon>
        <taxon>Micrococcales</taxon>
        <taxon>Micrococcaceae</taxon>
        <taxon>Zhihengliuella</taxon>
    </lineage>
</organism>
<feature type="region of interest" description="Disordered" evidence="1">
    <location>
        <begin position="219"/>
        <end position="245"/>
    </location>
</feature>
<keyword evidence="3" id="KW-0560">Oxidoreductase</keyword>
<reference evidence="4" key="1">
    <citation type="journal article" date="2019" name="Int. J. Syst. Evol. Microbiol.">
        <title>The Global Catalogue of Microorganisms (GCM) 10K type strain sequencing project: providing services to taxonomists for standard genome sequencing and annotation.</title>
        <authorList>
            <consortium name="The Broad Institute Genomics Platform"/>
            <consortium name="The Broad Institute Genome Sequencing Center for Infectious Disease"/>
            <person name="Wu L."/>
            <person name="Ma J."/>
        </authorList>
    </citation>
    <scope>NUCLEOTIDE SEQUENCE [LARGE SCALE GENOMIC DNA]</scope>
    <source>
        <strain evidence="4">JCM 16961</strain>
    </source>
</reference>
<feature type="domain" description="FAD-binding" evidence="2">
    <location>
        <begin position="19"/>
        <end position="207"/>
    </location>
</feature>
<dbReference type="InterPro" id="IPR002938">
    <property type="entry name" value="FAD-bd"/>
</dbReference>
<dbReference type="GO" id="GO:0004497">
    <property type="term" value="F:monooxygenase activity"/>
    <property type="evidence" value="ECO:0007669"/>
    <property type="project" value="UniProtKB-KW"/>
</dbReference>
<dbReference type="RefSeq" id="WP_344883089.1">
    <property type="nucleotide sequence ID" value="NZ_BAABCJ010000002.1"/>
</dbReference>
<dbReference type="Gene3D" id="3.50.50.60">
    <property type="entry name" value="FAD/NAD(P)-binding domain"/>
    <property type="match status" value="1"/>
</dbReference>
<evidence type="ECO:0000259" key="2">
    <source>
        <dbReference type="Pfam" id="PF01494"/>
    </source>
</evidence>
<name>A0ABP7DEP0_9MICC</name>
<dbReference type="Pfam" id="PF01494">
    <property type="entry name" value="FAD_binding_3"/>
    <property type="match status" value="2"/>
</dbReference>
<proteinExistence type="predicted"/>
<keyword evidence="3" id="KW-0503">Monooxygenase</keyword>
<keyword evidence="4" id="KW-1185">Reference proteome</keyword>
<dbReference type="SUPFAM" id="SSF51905">
    <property type="entry name" value="FAD/NAD(P)-binding domain"/>
    <property type="match status" value="1"/>
</dbReference>